<dbReference type="InterPro" id="IPR010977">
    <property type="entry name" value="Aromatic_deC"/>
</dbReference>
<feature type="modified residue" description="N6-(pyridoxal phosphate)lysine" evidence="5">
    <location>
        <position position="64"/>
    </location>
</feature>
<dbReference type="Pfam" id="PF00282">
    <property type="entry name" value="Pyridoxal_deC"/>
    <property type="match status" value="1"/>
</dbReference>
<dbReference type="GO" id="GO:0004058">
    <property type="term" value="F:aromatic-L-amino-acid decarboxylase activity"/>
    <property type="evidence" value="ECO:0007669"/>
    <property type="project" value="UniProtKB-ARBA"/>
</dbReference>
<feature type="compositionally biased region" description="Low complexity" evidence="7">
    <location>
        <begin position="107"/>
        <end position="118"/>
    </location>
</feature>
<name>A0A4Q7L2Q2_9PSEU</name>
<evidence type="ECO:0000256" key="3">
    <source>
        <dbReference type="ARBA" id="ARBA00022898"/>
    </source>
</evidence>
<keyword evidence="9" id="KW-1185">Reference proteome</keyword>
<comment type="cofactor">
    <cofactor evidence="1 5 6">
        <name>pyridoxal 5'-phosphate</name>
        <dbReference type="ChEBI" id="CHEBI:597326"/>
    </cofactor>
</comment>
<sequence length="118" mass="12607">MANAGTVDTVDFDDLRAIAALRDEFPFWPHVDAAFGGFAALSPEHAPLLDGIGEADSVCVDRHKWMNVPYDSAVRFTPAARPAGARVLQRLGPHRRAGRGPLIAPRSLTTTTSSASVL</sequence>
<dbReference type="PANTHER" id="PTHR11999:SF70">
    <property type="entry name" value="MIP05841P"/>
    <property type="match status" value="1"/>
</dbReference>
<dbReference type="GO" id="GO:0030170">
    <property type="term" value="F:pyridoxal phosphate binding"/>
    <property type="evidence" value="ECO:0007669"/>
    <property type="project" value="InterPro"/>
</dbReference>
<keyword evidence="4 6" id="KW-0456">Lyase</keyword>
<evidence type="ECO:0000313" key="8">
    <source>
        <dbReference type="EMBL" id="RZS43434.1"/>
    </source>
</evidence>
<proteinExistence type="inferred from homology"/>
<accession>A0A4Q7L2Q2</accession>
<dbReference type="Proteomes" id="UP000294257">
    <property type="component" value="Unassembled WGS sequence"/>
</dbReference>
<evidence type="ECO:0000256" key="1">
    <source>
        <dbReference type="ARBA" id="ARBA00001933"/>
    </source>
</evidence>
<dbReference type="EMBL" id="SGWQ01000002">
    <property type="protein sequence ID" value="RZS43434.1"/>
    <property type="molecule type" value="Genomic_DNA"/>
</dbReference>
<protein>
    <submittedName>
        <fullName evidence="8">Pyridoxal-dependent decarboxylase-like protein</fullName>
    </submittedName>
</protein>
<comment type="similarity">
    <text evidence="6">Belongs to the group II decarboxylase family.</text>
</comment>
<dbReference type="PANTHER" id="PTHR11999">
    <property type="entry name" value="GROUP II PYRIDOXAL-5-PHOSPHATE DECARBOXYLASE"/>
    <property type="match status" value="1"/>
</dbReference>
<evidence type="ECO:0000256" key="4">
    <source>
        <dbReference type="ARBA" id="ARBA00023239"/>
    </source>
</evidence>
<reference evidence="8 9" key="1">
    <citation type="submission" date="2019-02" db="EMBL/GenBank/DDBJ databases">
        <title>Genomic Encyclopedia of Type Strains, Phase IV (KMG-IV): sequencing the most valuable type-strain genomes for metagenomic binning, comparative biology and taxonomic classification.</title>
        <authorList>
            <person name="Goeker M."/>
        </authorList>
    </citation>
    <scope>NUCLEOTIDE SEQUENCE [LARGE SCALE GENOMIC DNA]</scope>
    <source>
        <strain evidence="8 9">DSM 101727</strain>
    </source>
</reference>
<feature type="region of interest" description="Disordered" evidence="7">
    <location>
        <begin position="95"/>
        <end position="118"/>
    </location>
</feature>
<dbReference type="Gene3D" id="3.40.640.10">
    <property type="entry name" value="Type I PLP-dependent aspartate aminotransferase-like (Major domain)"/>
    <property type="match status" value="1"/>
</dbReference>
<evidence type="ECO:0000256" key="6">
    <source>
        <dbReference type="RuleBase" id="RU000382"/>
    </source>
</evidence>
<evidence type="ECO:0000256" key="2">
    <source>
        <dbReference type="ARBA" id="ARBA00022793"/>
    </source>
</evidence>
<comment type="caution">
    <text evidence="8">The sequence shown here is derived from an EMBL/GenBank/DDBJ whole genome shotgun (WGS) entry which is preliminary data.</text>
</comment>
<keyword evidence="2" id="KW-0210">Decarboxylase</keyword>
<evidence type="ECO:0000256" key="5">
    <source>
        <dbReference type="PIRSR" id="PIRSR602129-50"/>
    </source>
</evidence>
<evidence type="ECO:0000313" key="9">
    <source>
        <dbReference type="Proteomes" id="UP000294257"/>
    </source>
</evidence>
<gene>
    <name evidence="8" type="ORF">EV193_102414</name>
</gene>
<evidence type="ECO:0000256" key="7">
    <source>
        <dbReference type="SAM" id="MobiDB-lite"/>
    </source>
</evidence>
<organism evidence="8 9">
    <name type="scientific">Herbihabitans rhizosphaerae</name>
    <dbReference type="NCBI Taxonomy" id="1872711"/>
    <lineage>
        <taxon>Bacteria</taxon>
        <taxon>Bacillati</taxon>
        <taxon>Actinomycetota</taxon>
        <taxon>Actinomycetes</taxon>
        <taxon>Pseudonocardiales</taxon>
        <taxon>Pseudonocardiaceae</taxon>
        <taxon>Herbihabitans</taxon>
    </lineage>
</organism>
<dbReference type="AlphaFoldDB" id="A0A4Q7L2Q2"/>
<dbReference type="RefSeq" id="WP_242613204.1">
    <property type="nucleotide sequence ID" value="NZ_SGWQ01000002.1"/>
</dbReference>
<dbReference type="GO" id="GO:0019752">
    <property type="term" value="P:carboxylic acid metabolic process"/>
    <property type="evidence" value="ECO:0007669"/>
    <property type="project" value="InterPro"/>
</dbReference>
<dbReference type="InterPro" id="IPR002129">
    <property type="entry name" value="PyrdxlP-dep_de-COase"/>
</dbReference>
<keyword evidence="3 5" id="KW-0663">Pyridoxal phosphate</keyword>
<dbReference type="InterPro" id="IPR015424">
    <property type="entry name" value="PyrdxlP-dep_Trfase"/>
</dbReference>
<dbReference type="InterPro" id="IPR015421">
    <property type="entry name" value="PyrdxlP-dep_Trfase_major"/>
</dbReference>
<dbReference type="SUPFAM" id="SSF53383">
    <property type="entry name" value="PLP-dependent transferases"/>
    <property type="match status" value="1"/>
</dbReference>